<dbReference type="Proteomes" id="UP000320717">
    <property type="component" value="Chromosome"/>
</dbReference>
<gene>
    <name evidence="2" type="ORF">FQA45_07010</name>
    <name evidence="3" type="ORF">NUH22_12835</name>
</gene>
<dbReference type="EMBL" id="CP102487">
    <property type="protein sequence ID" value="UUX58180.1"/>
    <property type="molecule type" value="Genomic_DNA"/>
</dbReference>
<keyword evidence="1" id="KW-0812">Transmembrane</keyword>
<proteinExistence type="predicted"/>
<evidence type="ECO:0000313" key="5">
    <source>
        <dbReference type="Proteomes" id="UP001060018"/>
    </source>
</evidence>
<organism evidence="3 5">
    <name type="scientific">Glutamicibacter halophytocola</name>
    <dbReference type="NCBI Taxonomy" id="1933880"/>
    <lineage>
        <taxon>Bacteria</taxon>
        <taxon>Bacillati</taxon>
        <taxon>Actinomycetota</taxon>
        <taxon>Actinomycetes</taxon>
        <taxon>Micrococcales</taxon>
        <taxon>Micrococcaceae</taxon>
        <taxon>Glutamicibacter</taxon>
    </lineage>
</organism>
<reference evidence="3" key="2">
    <citation type="journal article" date="2022" name="Pest Manag. Sci.">
        <title>Glutamicibacter halophytocola-mediated host fitness of potato tuber moth on Solanaceae crops.</title>
        <authorList>
            <person name="Wang W."/>
            <person name="Xiao G."/>
            <person name="Du G."/>
            <person name="Chang L."/>
            <person name="Yang Y."/>
            <person name="Ye J."/>
            <person name="Chen B."/>
        </authorList>
    </citation>
    <scope>NUCLEOTIDE SEQUENCE</scope>
    <source>
        <strain evidence="3">S2</strain>
    </source>
</reference>
<keyword evidence="4" id="KW-1185">Reference proteome</keyword>
<dbReference type="RefSeq" id="WP_060702398.1">
    <property type="nucleotide sequence ID" value="NZ_CP012750.1"/>
</dbReference>
<dbReference type="InterPro" id="IPR025329">
    <property type="entry name" value="DUF4235"/>
</dbReference>
<evidence type="ECO:0000313" key="2">
    <source>
        <dbReference type="EMBL" id="QDY66078.1"/>
    </source>
</evidence>
<dbReference type="AlphaFoldDB" id="A0A5B8IP24"/>
<evidence type="ECO:0000313" key="3">
    <source>
        <dbReference type="EMBL" id="UUX58180.1"/>
    </source>
</evidence>
<accession>A0A5B8IP24</accession>
<reference evidence="2 4" key="1">
    <citation type="submission" date="2019-07" db="EMBL/GenBank/DDBJ databases">
        <title>Complete Genome Sequence of drought tolerant Plant Growth-Promoting Rhizobacterium Glutamicibacter halophytocola DR408.</title>
        <authorList>
            <person name="Nishu S.D."/>
            <person name="Lee T.K."/>
        </authorList>
    </citation>
    <scope>NUCLEOTIDE SEQUENCE [LARGE SCALE GENOMIC DNA]</scope>
    <source>
        <strain evidence="2 4">DR408</strain>
    </source>
</reference>
<evidence type="ECO:0000313" key="4">
    <source>
        <dbReference type="Proteomes" id="UP000320717"/>
    </source>
</evidence>
<dbReference type="KEGG" id="gar:AOZ07_13165"/>
<keyword evidence="1" id="KW-0472">Membrane</keyword>
<name>A0A5B8IP24_9MICC</name>
<protein>
    <submittedName>
        <fullName evidence="3">DUF4235 domain-containing protein</fullName>
    </submittedName>
</protein>
<keyword evidence="1" id="KW-1133">Transmembrane helix</keyword>
<dbReference type="EMBL" id="CP042260">
    <property type="protein sequence ID" value="QDY66078.1"/>
    <property type="molecule type" value="Genomic_DNA"/>
</dbReference>
<sequence length="83" mass="8654">MNTVQKLATTGISIGAGFVGSKLVDQLWKGFTGNKAPRKGSEEAAEASLRQALGFAIFSAIVAATIQVLADRGSNKVVARFSK</sequence>
<dbReference type="Pfam" id="PF14019">
    <property type="entry name" value="DUF4235"/>
    <property type="match status" value="1"/>
</dbReference>
<evidence type="ECO:0000256" key="1">
    <source>
        <dbReference type="SAM" id="Phobius"/>
    </source>
</evidence>
<dbReference type="OrthoDB" id="3268522at2"/>
<dbReference type="Proteomes" id="UP001060018">
    <property type="component" value="Chromosome"/>
</dbReference>
<feature type="transmembrane region" description="Helical" evidence="1">
    <location>
        <begin position="52"/>
        <end position="70"/>
    </location>
</feature>